<protein>
    <submittedName>
        <fullName evidence="3">Uncharacterized protein</fullName>
    </submittedName>
</protein>
<evidence type="ECO:0000256" key="1">
    <source>
        <dbReference type="SAM" id="Phobius"/>
    </source>
</evidence>
<accession>A0AA96J4U5</accession>
<evidence type="ECO:0000313" key="4">
    <source>
        <dbReference type="Proteomes" id="UP001304515"/>
    </source>
</evidence>
<keyword evidence="4" id="KW-1185">Reference proteome</keyword>
<keyword evidence="1" id="KW-0812">Transmembrane</keyword>
<evidence type="ECO:0000313" key="2">
    <source>
        <dbReference type="EMBL" id="WNM18176.1"/>
    </source>
</evidence>
<feature type="transmembrane region" description="Helical" evidence="1">
    <location>
        <begin position="38"/>
        <end position="59"/>
    </location>
</feature>
<keyword evidence="1" id="KW-0472">Membrane</keyword>
<keyword evidence="1" id="KW-1133">Transmembrane helix</keyword>
<accession>A0AA96EYX7</accession>
<gene>
    <name evidence="3" type="ORF">RN605_02435</name>
    <name evidence="2" type="ORF">RN608_09135</name>
</gene>
<feature type="transmembrane region" description="Helical" evidence="1">
    <location>
        <begin position="71"/>
        <end position="94"/>
    </location>
</feature>
<dbReference type="AlphaFoldDB" id="A0AA96J4U5"/>
<sequence length="100" mass="11290">MNANTNKNNRRLWLIIAIPTVILLLPLLAMLFTDEVNWTVFDFIVAGLLLFGVSFLSELVLRHIKNRKHRIIAIAILLLILLLIWLELAVGIFGSPFAGV</sequence>
<evidence type="ECO:0000313" key="3">
    <source>
        <dbReference type="EMBL" id="WNM22227.1"/>
    </source>
</evidence>
<dbReference type="KEGG" id="fcj:RN605_02435"/>
<name>A0AA96J4U5_9FLAO</name>
<dbReference type="Proteomes" id="UP001304515">
    <property type="component" value="Chromosome"/>
</dbReference>
<proteinExistence type="predicted"/>
<dbReference type="EMBL" id="CP134890">
    <property type="protein sequence ID" value="WNM22227.1"/>
    <property type="molecule type" value="Genomic_DNA"/>
</dbReference>
<reference evidence="3 4" key="1">
    <citation type="submission" date="2023-09" db="EMBL/GenBank/DDBJ databases">
        <title>Flavobacterium sp. a novel bacteria isolate from Pepper rhizosphere.</title>
        <authorList>
            <person name="Peng Y."/>
            <person name="Lee J."/>
        </authorList>
    </citation>
    <scope>NUCLEOTIDE SEQUENCE [LARGE SCALE GENOMIC DNA]</scope>
    <source>
        <strain evidence="2">PMR2A8</strain>
        <strain evidence="3 4">PMTSA4</strain>
    </source>
</reference>
<dbReference type="RefSeq" id="WP_313321882.1">
    <property type="nucleotide sequence ID" value="NZ_CP134878.1"/>
</dbReference>
<organism evidence="3 4">
    <name type="scientific">Flavobacterium capsici</name>
    <dbReference type="NCBI Taxonomy" id="3075618"/>
    <lineage>
        <taxon>Bacteria</taxon>
        <taxon>Pseudomonadati</taxon>
        <taxon>Bacteroidota</taxon>
        <taxon>Flavobacteriia</taxon>
        <taxon>Flavobacteriales</taxon>
        <taxon>Flavobacteriaceae</taxon>
        <taxon>Flavobacterium</taxon>
    </lineage>
</organism>
<dbReference type="EMBL" id="CP134878">
    <property type="protein sequence ID" value="WNM18176.1"/>
    <property type="molecule type" value="Genomic_DNA"/>
</dbReference>
<feature type="transmembrane region" description="Helical" evidence="1">
    <location>
        <begin position="12"/>
        <end position="32"/>
    </location>
</feature>